<evidence type="ECO:0000256" key="1">
    <source>
        <dbReference type="SAM" id="MobiDB-lite"/>
    </source>
</evidence>
<dbReference type="InterPro" id="IPR036282">
    <property type="entry name" value="Glutathione-S-Trfase_C_sf"/>
</dbReference>
<dbReference type="GO" id="GO:0004364">
    <property type="term" value="F:glutathione transferase activity"/>
    <property type="evidence" value="ECO:0007669"/>
    <property type="project" value="InterPro"/>
</dbReference>
<sequence>MWDRASGTIVSNDFRTIGIDLATQFHRVPRPPPGRTAGQGAPPGRAAGQRPAGQTYPEDLREEIEELDAWLGPAVNWGVGRAAGGGPDAEAARTTLLGTFADLDLRLARSRYLLGDRLTEADVRLWVTLVRYDAGPNARRAINPGLDRFPHLWSYARRLYRLPAFRDTTDFATFTAPGATVPNWTSP</sequence>
<dbReference type="Pfam" id="PF13410">
    <property type="entry name" value="GST_C_2"/>
    <property type="match status" value="1"/>
</dbReference>
<reference evidence="2 3" key="2">
    <citation type="submission" date="2020-03" db="EMBL/GenBank/DDBJ databases">
        <authorList>
            <person name="Ichikawa N."/>
            <person name="Kimura A."/>
            <person name="Kitahashi Y."/>
            <person name="Uohara A."/>
        </authorList>
    </citation>
    <scope>NUCLEOTIDE SEQUENCE [LARGE SCALE GENOMIC DNA]</scope>
    <source>
        <strain evidence="2 3">NBRC 105367</strain>
    </source>
</reference>
<dbReference type="InterPro" id="IPR016639">
    <property type="entry name" value="GST_Omega/GSH"/>
</dbReference>
<accession>A0A6F8YCQ7</accession>
<feature type="compositionally biased region" description="Low complexity" evidence="1">
    <location>
        <begin position="35"/>
        <end position="54"/>
    </location>
</feature>
<reference evidence="2 3" key="1">
    <citation type="submission" date="2020-03" db="EMBL/GenBank/DDBJ databases">
        <title>Whole genome shotgun sequence of Phytohabitans suffuscus NBRC 105367.</title>
        <authorList>
            <person name="Komaki H."/>
            <person name="Tamura T."/>
        </authorList>
    </citation>
    <scope>NUCLEOTIDE SEQUENCE [LARGE SCALE GENOMIC DNA]</scope>
    <source>
        <strain evidence="2 3">NBRC 105367</strain>
    </source>
</reference>
<feature type="region of interest" description="Disordered" evidence="1">
    <location>
        <begin position="25"/>
        <end position="54"/>
    </location>
</feature>
<protein>
    <recommendedName>
        <fullName evidence="4">GST C-terminal domain-containing protein</fullName>
    </recommendedName>
</protein>
<proteinExistence type="predicted"/>
<gene>
    <name evidence="2" type="ORF">Psuf_011220</name>
</gene>
<dbReference type="PANTHER" id="PTHR32419">
    <property type="entry name" value="GLUTATHIONYL-HYDROQUINONE REDUCTASE"/>
    <property type="match status" value="1"/>
</dbReference>
<evidence type="ECO:0000313" key="2">
    <source>
        <dbReference type="EMBL" id="BCB83809.1"/>
    </source>
</evidence>
<dbReference type="EMBL" id="AP022871">
    <property type="protein sequence ID" value="BCB83809.1"/>
    <property type="molecule type" value="Genomic_DNA"/>
</dbReference>
<evidence type="ECO:0000313" key="3">
    <source>
        <dbReference type="Proteomes" id="UP000503011"/>
    </source>
</evidence>
<keyword evidence="3" id="KW-1185">Reference proteome</keyword>
<dbReference type="AlphaFoldDB" id="A0A6F8YCQ7"/>
<dbReference type="KEGG" id="psuu:Psuf_011220"/>
<evidence type="ECO:0008006" key="4">
    <source>
        <dbReference type="Google" id="ProtNLM"/>
    </source>
</evidence>
<organism evidence="2 3">
    <name type="scientific">Phytohabitans suffuscus</name>
    <dbReference type="NCBI Taxonomy" id="624315"/>
    <lineage>
        <taxon>Bacteria</taxon>
        <taxon>Bacillati</taxon>
        <taxon>Actinomycetota</taxon>
        <taxon>Actinomycetes</taxon>
        <taxon>Micromonosporales</taxon>
        <taxon>Micromonosporaceae</taxon>
    </lineage>
</organism>
<dbReference type="Gene3D" id="1.20.1050.10">
    <property type="match status" value="1"/>
</dbReference>
<dbReference type="SUPFAM" id="SSF47616">
    <property type="entry name" value="GST C-terminal domain-like"/>
    <property type="match status" value="1"/>
</dbReference>
<dbReference type="PANTHER" id="PTHR32419:SF6">
    <property type="entry name" value="GLUTATHIONE S-TRANSFERASE OMEGA-LIKE 1-RELATED"/>
    <property type="match status" value="1"/>
</dbReference>
<dbReference type="GO" id="GO:0005737">
    <property type="term" value="C:cytoplasm"/>
    <property type="evidence" value="ECO:0007669"/>
    <property type="project" value="TreeGrafter"/>
</dbReference>
<name>A0A6F8YCQ7_9ACTN</name>
<dbReference type="Proteomes" id="UP000503011">
    <property type="component" value="Chromosome"/>
</dbReference>